<evidence type="ECO:0000256" key="5">
    <source>
        <dbReference type="HAMAP-Rule" id="MF_01609"/>
    </source>
</evidence>
<name>A0AAU7W0S6_9MICO</name>
<dbReference type="HAMAP" id="MF_01609">
    <property type="entry name" value="Glu_cys_ligase_2"/>
    <property type="match status" value="1"/>
</dbReference>
<reference evidence="6" key="1">
    <citation type="submission" date="2024-06" db="EMBL/GenBank/DDBJ databases">
        <title>Draft genome sequence of Microbacterium sp. strain A8/3-1, isolated from Oxytropis tragacanthoides Fisch. ex DC. Root nodules in the Altai region of Russia.</title>
        <authorList>
            <person name="Sazanova A."/>
            <person name="Guro P."/>
            <person name="Kuznetsova I."/>
            <person name="Belimov A."/>
            <person name="Safronova V."/>
        </authorList>
    </citation>
    <scope>NUCLEOTIDE SEQUENCE</scope>
    <source>
        <strain evidence="6">A8/3-1</strain>
    </source>
</reference>
<dbReference type="InterPro" id="IPR014746">
    <property type="entry name" value="Gln_synth/guanido_kin_cat_dom"/>
</dbReference>
<evidence type="ECO:0000256" key="4">
    <source>
        <dbReference type="ARBA" id="ARBA00048819"/>
    </source>
</evidence>
<keyword evidence="2 5" id="KW-0547">Nucleotide-binding</keyword>
<sequence length="383" mass="42425">MKLEFAPSARSTVGIEWEIMLADPVSGDLVGRAPELLDALEEESADERHTVTGELLTNTIEVTSGIGDSVAHAVDDIANAIAAVRSATDPAGIELLSAGSHPFAQWYDQEVTDKTRYHTLIERTQWWGRNMMIWGIHVHIGVEDHRKVFPIINALAGFLPHLQALAASSPFWAGERTGYASNRALVFQQLPTAGLPWPLHDWSQYESYLDDMVRTGVMADATEVRWDIRPAPRWGTIEVRACDGMSTLPELASVAALVQVLVEDFSRQLDEGRTLPEMPAWFHRENKWRAARYGMDARVIVDAAGRQRPVREHLSEILEELAPVAVELGCVREFGSIATTLEDGASYERQLTIANATAGDLGAVVQHLIREFRSGPESSIEER</sequence>
<dbReference type="NCBIfam" id="NF010042">
    <property type="entry name" value="PRK13517.1-2"/>
    <property type="match status" value="1"/>
</dbReference>
<dbReference type="PANTHER" id="PTHR36510">
    <property type="entry name" value="GLUTAMATE--CYSTEINE LIGASE 2-RELATED"/>
    <property type="match status" value="1"/>
</dbReference>
<comment type="catalytic activity">
    <reaction evidence="4 5">
        <text>L-cysteine + L-glutamate + ATP = gamma-L-glutamyl-L-cysteine + ADP + phosphate + H(+)</text>
        <dbReference type="Rhea" id="RHEA:13285"/>
        <dbReference type="ChEBI" id="CHEBI:15378"/>
        <dbReference type="ChEBI" id="CHEBI:29985"/>
        <dbReference type="ChEBI" id="CHEBI:30616"/>
        <dbReference type="ChEBI" id="CHEBI:35235"/>
        <dbReference type="ChEBI" id="CHEBI:43474"/>
        <dbReference type="ChEBI" id="CHEBI:58173"/>
        <dbReference type="ChEBI" id="CHEBI:456216"/>
        <dbReference type="EC" id="6.3.2.2"/>
    </reaction>
</comment>
<dbReference type="Gene3D" id="3.30.590.20">
    <property type="match status" value="1"/>
</dbReference>
<dbReference type="EC" id="6.3.2.2" evidence="5"/>
<dbReference type="Pfam" id="PF04107">
    <property type="entry name" value="GCS2"/>
    <property type="match status" value="1"/>
</dbReference>
<dbReference type="EMBL" id="CP158357">
    <property type="protein sequence ID" value="XBX79382.1"/>
    <property type="molecule type" value="Genomic_DNA"/>
</dbReference>
<dbReference type="AlphaFoldDB" id="A0AAU7W0S6"/>
<gene>
    <name evidence="6" type="ORF">ABS642_04675</name>
</gene>
<evidence type="ECO:0000256" key="3">
    <source>
        <dbReference type="ARBA" id="ARBA00022840"/>
    </source>
</evidence>
<dbReference type="RefSeq" id="WP_350352426.1">
    <property type="nucleotide sequence ID" value="NZ_CP158357.1"/>
</dbReference>
<evidence type="ECO:0000256" key="1">
    <source>
        <dbReference type="ARBA" id="ARBA00022598"/>
    </source>
</evidence>
<evidence type="ECO:0000256" key="2">
    <source>
        <dbReference type="ARBA" id="ARBA00022741"/>
    </source>
</evidence>
<keyword evidence="1 5" id="KW-0436">Ligase</keyword>
<dbReference type="PANTHER" id="PTHR36510:SF1">
    <property type="entry name" value="GLUTAMATE--CYSTEINE LIGASE 2-RELATED"/>
    <property type="match status" value="1"/>
</dbReference>
<comment type="similarity">
    <text evidence="5">Belongs to the glutamate--cysteine ligase type 2 family. YbdK subfamily.</text>
</comment>
<dbReference type="InterPro" id="IPR011793">
    <property type="entry name" value="YbdK"/>
</dbReference>
<keyword evidence="3 5" id="KW-0067">ATP-binding</keyword>
<dbReference type="InterPro" id="IPR050141">
    <property type="entry name" value="GCL_type2/YbdK_subfam"/>
</dbReference>
<proteinExistence type="inferred from homology"/>
<dbReference type="GO" id="GO:0042398">
    <property type="term" value="P:modified amino acid biosynthetic process"/>
    <property type="evidence" value="ECO:0007669"/>
    <property type="project" value="InterPro"/>
</dbReference>
<dbReference type="NCBIfam" id="NF010044">
    <property type="entry name" value="PRK13517.1-4"/>
    <property type="match status" value="1"/>
</dbReference>
<dbReference type="InterPro" id="IPR006336">
    <property type="entry name" value="GCS2"/>
</dbReference>
<dbReference type="GO" id="GO:0005524">
    <property type="term" value="F:ATP binding"/>
    <property type="evidence" value="ECO:0007669"/>
    <property type="project" value="UniProtKB-KW"/>
</dbReference>
<comment type="function">
    <text evidence="5">ATP-dependent carboxylate-amine ligase which exhibits weak glutamate--cysteine ligase activity.</text>
</comment>
<dbReference type="SUPFAM" id="SSF55931">
    <property type="entry name" value="Glutamine synthetase/guanido kinase"/>
    <property type="match status" value="1"/>
</dbReference>
<dbReference type="GO" id="GO:0004357">
    <property type="term" value="F:glutamate-cysteine ligase activity"/>
    <property type="evidence" value="ECO:0007669"/>
    <property type="project" value="UniProtKB-EC"/>
</dbReference>
<protein>
    <recommendedName>
        <fullName evidence="5">Putative glutamate--cysteine ligase 2</fullName>
        <ecNumber evidence="5">6.3.2.2</ecNumber>
    </recommendedName>
    <alternativeName>
        <fullName evidence="5">Gamma-glutamylcysteine synthetase 2</fullName>
        <shortName evidence="5">GCS 2</shortName>
        <shortName evidence="5">Gamma-GCS 2</shortName>
    </alternativeName>
</protein>
<accession>A0AAU7W0S6</accession>
<evidence type="ECO:0000313" key="6">
    <source>
        <dbReference type="EMBL" id="XBX79382.1"/>
    </source>
</evidence>
<dbReference type="NCBIfam" id="NF010043">
    <property type="entry name" value="PRK13517.1-3"/>
    <property type="match status" value="1"/>
</dbReference>
<dbReference type="NCBIfam" id="TIGR02050">
    <property type="entry name" value="gshA_cyan_rel"/>
    <property type="match status" value="1"/>
</dbReference>
<organism evidence="6">
    <name type="scientific">Microbacterium sp. A8/3-1</name>
    <dbReference type="NCBI Taxonomy" id="3160749"/>
    <lineage>
        <taxon>Bacteria</taxon>
        <taxon>Bacillati</taxon>
        <taxon>Actinomycetota</taxon>
        <taxon>Actinomycetes</taxon>
        <taxon>Micrococcales</taxon>
        <taxon>Microbacteriaceae</taxon>
        <taxon>Microbacterium</taxon>
    </lineage>
</organism>